<proteinExistence type="predicted"/>
<name>A0AAX1Q8Q9_9BACI</name>
<protein>
    <submittedName>
        <fullName evidence="2">Uncharacterized protein</fullName>
    </submittedName>
</protein>
<geneLocation type="plasmid" evidence="2">
    <name>pBEH1</name>
</geneLocation>
<dbReference type="AlphaFoldDB" id="A0AAX1Q8Q9"/>
<organism evidence="2 3">
    <name type="scientific">Priestia endophytica</name>
    <dbReference type="NCBI Taxonomy" id="135735"/>
    <lineage>
        <taxon>Bacteria</taxon>
        <taxon>Bacillati</taxon>
        <taxon>Bacillota</taxon>
        <taxon>Bacilli</taxon>
        <taxon>Bacillales</taxon>
        <taxon>Bacillaceae</taxon>
        <taxon>Priestia</taxon>
    </lineage>
</organism>
<evidence type="ECO:0000313" key="3">
    <source>
        <dbReference type="Proteomes" id="UP000250174"/>
    </source>
</evidence>
<dbReference type="Proteomes" id="UP000250174">
    <property type="component" value="Unassembled WGS sequence"/>
</dbReference>
<sequence>MGEAFILLRYKELGGGFLRHILLNGSINIGDNTARLANEFFWGLEYTPINLAEFHINQIEQEFEQQRDEFQKVMKQSIMVDEVVIGTSDCWSSMTIYYTILLNLCINIQVILI</sequence>
<dbReference type="SUPFAM" id="SSF52218">
    <property type="entry name" value="Flavoproteins"/>
    <property type="match status" value="1"/>
</dbReference>
<dbReference type="InterPro" id="IPR029039">
    <property type="entry name" value="Flavoprotein-like_sf"/>
</dbReference>
<keyword evidence="1" id="KW-0175">Coiled coil</keyword>
<gene>
    <name evidence="2" type="ORF">A3864_12070</name>
</gene>
<evidence type="ECO:0000313" key="2">
    <source>
        <dbReference type="EMBL" id="RAS77265.1"/>
    </source>
</evidence>
<keyword evidence="2" id="KW-0614">Plasmid</keyword>
<reference evidence="2 3" key="1">
    <citation type="submission" date="2016-03" db="EMBL/GenBank/DDBJ databases">
        <title>Comparison of Bacillus endophyticus and B. anthracis characteristics using whole genome sequence analysis and microbiological techniques.</title>
        <authorList>
            <person name="Lekota K.E."/>
            <person name="Mafofo J."/>
            <person name="Rees J."/>
            <person name="Muchadeyi F.C."/>
            <person name="Madoroba E."/>
            <person name="Van Heerden H."/>
        </authorList>
    </citation>
    <scope>NUCLEOTIDE SEQUENCE [LARGE SCALE GENOMIC DNA]</scope>
    <source>
        <strain evidence="2 3">3631_10C</strain>
        <plasmid evidence="2">pBEH1</plasmid>
    </source>
</reference>
<comment type="caution">
    <text evidence="2">The sequence shown here is derived from an EMBL/GenBank/DDBJ whole genome shotgun (WGS) entry which is preliminary data.</text>
</comment>
<evidence type="ECO:0000256" key="1">
    <source>
        <dbReference type="SAM" id="Coils"/>
    </source>
</evidence>
<dbReference type="EMBL" id="LVYK01000022">
    <property type="protein sequence ID" value="RAS77265.1"/>
    <property type="molecule type" value="Genomic_DNA"/>
</dbReference>
<dbReference type="Gene3D" id="3.40.50.360">
    <property type="match status" value="1"/>
</dbReference>
<feature type="coiled-coil region" evidence="1">
    <location>
        <begin position="49"/>
        <end position="76"/>
    </location>
</feature>
<accession>A0AAX1Q8Q9</accession>